<organism evidence="4 5">
    <name type="scientific">Taxus chinensis</name>
    <name type="common">Chinese yew</name>
    <name type="synonym">Taxus wallichiana var. chinensis</name>
    <dbReference type="NCBI Taxonomy" id="29808"/>
    <lineage>
        <taxon>Eukaryota</taxon>
        <taxon>Viridiplantae</taxon>
        <taxon>Streptophyta</taxon>
        <taxon>Embryophyta</taxon>
        <taxon>Tracheophyta</taxon>
        <taxon>Spermatophyta</taxon>
        <taxon>Pinopsida</taxon>
        <taxon>Pinidae</taxon>
        <taxon>Conifers II</taxon>
        <taxon>Cupressales</taxon>
        <taxon>Taxaceae</taxon>
        <taxon>Taxus</taxon>
    </lineage>
</organism>
<dbReference type="Proteomes" id="UP000824469">
    <property type="component" value="Unassembled WGS sequence"/>
</dbReference>
<sequence length="197" mass="23213">MPKELIFFMQEVLRCCNRRMLLINNRTASEAERENQVTDLLKIIDNIITDNGGLPYSNELFRKARAISRESRNDKEKAYAKQLRQFKDMMEPNQPGLCSELEEKLRIGTQTFQEHFSLSAVARKQTEEVVSTAQQESAKEIRKLEEQFLWSARKQAEEVLSAQQEVAQDIRRLLEELERDRMERENQKRQGRCCTIM</sequence>
<comment type="caution">
    <text evidence="4">The sequence shown here is derived from an EMBL/GenBank/DDBJ whole genome shotgun (WGS) entry which is preliminary data.</text>
</comment>
<evidence type="ECO:0000313" key="4">
    <source>
        <dbReference type="EMBL" id="KAH9330395.1"/>
    </source>
</evidence>
<dbReference type="Pfam" id="PF04548">
    <property type="entry name" value="AIG1"/>
    <property type="match status" value="1"/>
</dbReference>
<feature type="domain" description="AIG1-type G" evidence="3">
    <location>
        <begin position="8"/>
        <end position="69"/>
    </location>
</feature>
<dbReference type="InterPro" id="IPR027417">
    <property type="entry name" value="P-loop_NTPase"/>
</dbReference>
<evidence type="ECO:0000313" key="5">
    <source>
        <dbReference type="Proteomes" id="UP000824469"/>
    </source>
</evidence>
<evidence type="ECO:0000256" key="2">
    <source>
        <dbReference type="SAM" id="Coils"/>
    </source>
</evidence>
<evidence type="ECO:0000256" key="1">
    <source>
        <dbReference type="ARBA" id="ARBA00022741"/>
    </source>
</evidence>
<keyword evidence="5" id="KW-1185">Reference proteome</keyword>
<accession>A0AA38LPY3</accession>
<dbReference type="Gene3D" id="3.40.50.300">
    <property type="entry name" value="P-loop containing nucleotide triphosphate hydrolases"/>
    <property type="match status" value="1"/>
</dbReference>
<feature type="coiled-coil region" evidence="2">
    <location>
        <begin position="160"/>
        <end position="190"/>
    </location>
</feature>
<reference evidence="4 5" key="1">
    <citation type="journal article" date="2021" name="Nat. Plants">
        <title>The Taxus genome provides insights into paclitaxel biosynthesis.</title>
        <authorList>
            <person name="Xiong X."/>
            <person name="Gou J."/>
            <person name="Liao Q."/>
            <person name="Li Y."/>
            <person name="Zhou Q."/>
            <person name="Bi G."/>
            <person name="Li C."/>
            <person name="Du R."/>
            <person name="Wang X."/>
            <person name="Sun T."/>
            <person name="Guo L."/>
            <person name="Liang H."/>
            <person name="Lu P."/>
            <person name="Wu Y."/>
            <person name="Zhang Z."/>
            <person name="Ro D.K."/>
            <person name="Shang Y."/>
            <person name="Huang S."/>
            <person name="Yan J."/>
        </authorList>
    </citation>
    <scope>NUCLEOTIDE SEQUENCE [LARGE SCALE GENOMIC DNA]</scope>
    <source>
        <strain evidence="4">Ta-2019</strain>
    </source>
</reference>
<dbReference type="InterPro" id="IPR006703">
    <property type="entry name" value="G_AIG1"/>
</dbReference>
<keyword evidence="1" id="KW-0547">Nucleotide-binding</keyword>
<gene>
    <name evidence="4" type="ORF">KI387_002503</name>
</gene>
<name>A0AA38LPY3_TAXCH</name>
<keyword evidence="2" id="KW-0175">Coiled coil</keyword>
<dbReference type="GO" id="GO:0005525">
    <property type="term" value="F:GTP binding"/>
    <property type="evidence" value="ECO:0007669"/>
    <property type="project" value="InterPro"/>
</dbReference>
<dbReference type="EMBL" id="JAHRHJ020000001">
    <property type="protein sequence ID" value="KAH9330395.1"/>
    <property type="molecule type" value="Genomic_DNA"/>
</dbReference>
<evidence type="ECO:0000259" key="3">
    <source>
        <dbReference type="Pfam" id="PF04548"/>
    </source>
</evidence>
<proteinExistence type="predicted"/>
<dbReference type="AlphaFoldDB" id="A0AA38LPY3"/>
<protein>
    <recommendedName>
        <fullName evidence="3">AIG1-type G domain-containing protein</fullName>
    </recommendedName>
</protein>